<comment type="caution">
    <text evidence="8">The sequence shown here is derived from an EMBL/GenBank/DDBJ whole genome shotgun (WGS) entry which is preliminary data.</text>
</comment>
<feature type="region of interest" description="Disordered" evidence="7">
    <location>
        <begin position="249"/>
        <end position="269"/>
    </location>
</feature>
<accession>A0ABR2Z4Z6</accession>
<evidence type="ECO:0008006" key="10">
    <source>
        <dbReference type="Google" id="ProtNLM"/>
    </source>
</evidence>
<sequence>MAAGSLGPRLAGRLTAELILRSPQYMNCVKDYEIDLRGSKINSIENLGATQNQFDSIDLSDNNVIILEGFPKLPRLKTLLLNNNRITRIGRHLEESIPNLTHLILTNNRLKHLADLEPLSTLPRLQHLSLLDNDVTKVKHYRLYLVHQCKHLKVLDFRKVKQKERQEAEQLFAAEPDLVTADRTFEPGEGLAEADAPTSADAEMEAAPAEPATQKGPTPQQLTAIKAAIANAATLEEVARLEEALRTGHMPSQLTENGVNGGAAAMEEG</sequence>
<dbReference type="SMART" id="SM00369">
    <property type="entry name" value="LRR_TYP"/>
    <property type="match status" value="2"/>
</dbReference>
<gene>
    <name evidence="8" type="ORF">WJX75_008625</name>
</gene>
<keyword evidence="9" id="KW-1185">Reference proteome</keyword>
<dbReference type="Pfam" id="PF14580">
    <property type="entry name" value="LRR_9"/>
    <property type="match status" value="1"/>
</dbReference>
<dbReference type="Gene3D" id="3.80.10.10">
    <property type="entry name" value="Ribonuclease Inhibitor"/>
    <property type="match status" value="1"/>
</dbReference>
<evidence type="ECO:0000256" key="5">
    <source>
        <dbReference type="ARBA" id="ARBA00023242"/>
    </source>
</evidence>
<protein>
    <recommendedName>
        <fullName evidence="10">L domain-like protein</fullName>
    </recommendedName>
</protein>
<dbReference type="PANTHER" id="PTHR10552">
    <property type="entry name" value="U2 SMALL NUCLEAR RIBONUCLEOPROTEIN A"/>
    <property type="match status" value="1"/>
</dbReference>
<proteinExistence type="inferred from homology"/>
<feature type="region of interest" description="Disordered" evidence="7">
    <location>
        <begin position="189"/>
        <end position="218"/>
    </location>
</feature>
<dbReference type="InterPro" id="IPR044640">
    <property type="entry name" value="RU2A"/>
</dbReference>
<keyword evidence="5" id="KW-0539">Nucleus</keyword>
<dbReference type="PROSITE" id="PS51450">
    <property type="entry name" value="LRR"/>
    <property type="match status" value="1"/>
</dbReference>
<dbReference type="InterPro" id="IPR003591">
    <property type="entry name" value="Leu-rich_rpt_typical-subtyp"/>
</dbReference>
<organism evidence="8 9">
    <name type="scientific">Coccomyxa subellipsoidea</name>
    <dbReference type="NCBI Taxonomy" id="248742"/>
    <lineage>
        <taxon>Eukaryota</taxon>
        <taxon>Viridiplantae</taxon>
        <taxon>Chlorophyta</taxon>
        <taxon>core chlorophytes</taxon>
        <taxon>Trebouxiophyceae</taxon>
        <taxon>Trebouxiophyceae incertae sedis</taxon>
        <taxon>Coccomyxaceae</taxon>
        <taxon>Coccomyxa</taxon>
    </lineage>
</organism>
<evidence type="ECO:0000256" key="2">
    <source>
        <dbReference type="ARBA" id="ARBA00004430"/>
    </source>
</evidence>
<dbReference type="EMBL" id="JALJOT010000001">
    <property type="protein sequence ID" value="KAK9919002.1"/>
    <property type="molecule type" value="Genomic_DNA"/>
</dbReference>
<keyword evidence="3" id="KW-0433">Leucine-rich repeat</keyword>
<evidence type="ECO:0000313" key="8">
    <source>
        <dbReference type="EMBL" id="KAK9919002.1"/>
    </source>
</evidence>
<dbReference type="InterPro" id="IPR001611">
    <property type="entry name" value="Leu-rich_rpt"/>
</dbReference>
<keyword evidence="4" id="KW-0677">Repeat</keyword>
<evidence type="ECO:0000256" key="3">
    <source>
        <dbReference type="ARBA" id="ARBA00022614"/>
    </source>
</evidence>
<reference evidence="8 9" key="1">
    <citation type="journal article" date="2024" name="Nat. Commun.">
        <title>Phylogenomics reveals the evolutionary origins of lichenization in chlorophyte algae.</title>
        <authorList>
            <person name="Puginier C."/>
            <person name="Libourel C."/>
            <person name="Otte J."/>
            <person name="Skaloud P."/>
            <person name="Haon M."/>
            <person name="Grisel S."/>
            <person name="Petersen M."/>
            <person name="Berrin J.G."/>
            <person name="Delaux P.M."/>
            <person name="Dal Grande F."/>
            <person name="Keller J."/>
        </authorList>
    </citation>
    <scope>NUCLEOTIDE SEQUENCE [LARGE SCALE GENOMIC DNA]</scope>
    <source>
        <strain evidence="8 9">SAG 216-7</strain>
    </source>
</reference>
<dbReference type="PANTHER" id="PTHR10552:SF6">
    <property type="entry name" value="U2 SMALL NUCLEAR RIBONUCLEOPROTEIN A"/>
    <property type="match status" value="1"/>
</dbReference>
<name>A0ABR2Z4Z6_9CHLO</name>
<evidence type="ECO:0000313" key="9">
    <source>
        <dbReference type="Proteomes" id="UP001491310"/>
    </source>
</evidence>
<evidence type="ECO:0000256" key="4">
    <source>
        <dbReference type="ARBA" id="ARBA00022737"/>
    </source>
</evidence>
<dbReference type="Proteomes" id="UP001491310">
    <property type="component" value="Unassembled WGS sequence"/>
</dbReference>
<dbReference type="InterPro" id="IPR032675">
    <property type="entry name" value="LRR_dom_sf"/>
</dbReference>
<evidence type="ECO:0000256" key="1">
    <source>
        <dbReference type="ARBA" id="ARBA00004123"/>
    </source>
</evidence>
<comment type="subcellular location">
    <subcellularLocation>
        <location evidence="2">Cytoplasm</location>
        <location evidence="2">Cytoskeleton</location>
        <location evidence="2">Cilium axoneme</location>
    </subcellularLocation>
    <subcellularLocation>
        <location evidence="1">Nucleus</location>
    </subcellularLocation>
</comment>
<evidence type="ECO:0000256" key="6">
    <source>
        <dbReference type="ARBA" id="ARBA00024196"/>
    </source>
</evidence>
<comment type="similarity">
    <text evidence="6">Belongs to the U2 small nuclear ribonucleoprotein A family.</text>
</comment>
<evidence type="ECO:0000256" key="7">
    <source>
        <dbReference type="SAM" id="MobiDB-lite"/>
    </source>
</evidence>
<dbReference type="SUPFAM" id="SSF52058">
    <property type="entry name" value="L domain-like"/>
    <property type="match status" value="1"/>
</dbReference>